<evidence type="ECO:0000313" key="5">
    <source>
        <dbReference type="Proteomes" id="UP000018208"/>
    </source>
</evidence>
<organism evidence="2">
    <name type="scientific">Spironucleus salmonicida</name>
    <dbReference type="NCBI Taxonomy" id="348837"/>
    <lineage>
        <taxon>Eukaryota</taxon>
        <taxon>Metamonada</taxon>
        <taxon>Diplomonadida</taxon>
        <taxon>Hexamitidae</taxon>
        <taxon>Hexamitinae</taxon>
        <taxon>Spironucleus</taxon>
    </lineage>
</organism>
<feature type="region of interest" description="Disordered" evidence="1">
    <location>
        <begin position="56"/>
        <end position="98"/>
    </location>
</feature>
<reference evidence="2 3" key="1">
    <citation type="journal article" date="2014" name="PLoS Genet.">
        <title>The Genome of Spironucleus salmonicida Highlights a Fish Pathogen Adapted to Fluctuating Environments.</title>
        <authorList>
            <person name="Xu F."/>
            <person name="Jerlstrom-Hultqvist J."/>
            <person name="Einarsson E."/>
            <person name="Astvaldsson A."/>
            <person name="Svard S.G."/>
            <person name="Andersson J.O."/>
        </authorList>
    </citation>
    <scope>NUCLEOTIDE SEQUENCE</scope>
    <source>
        <strain evidence="3">ATCC 50377</strain>
    </source>
</reference>
<dbReference type="AlphaFoldDB" id="V6LSU5"/>
<dbReference type="EMBL" id="AUWU02000006">
    <property type="protein sequence ID" value="KAH0572212.1"/>
    <property type="molecule type" value="Genomic_DNA"/>
</dbReference>
<dbReference type="Proteomes" id="UP000018208">
    <property type="component" value="Unassembled WGS sequence"/>
</dbReference>
<evidence type="ECO:0000313" key="2">
    <source>
        <dbReference type="EMBL" id="EST47712.1"/>
    </source>
</evidence>
<proteinExistence type="predicted"/>
<evidence type="ECO:0000313" key="4">
    <source>
        <dbReference type="EMBL" id="KAH0572212.1"/>
    </source>
</evidence>
<feature type="compositionally biased region" description="Polar residues" evidence="1">
    <location>
        <begin position="66"/>
        <end position="76"/>
    </location>
</feature>
<reference evidence="3" key="2">
    <citation type="submission" date="2020-12" db="EMBL/GenBank/DDBJ databases">
        <title>New Spironucleus salmonicida genome in near-complete chromosomes.</title>
        <authorList>
            <person name="Xu F."/>
            <person name="Kurt Z."/>
            <person name="Jimenez-Gonzalez A."/>
            <person name="Astvaldsson A."/>
            <person name="Andersson J.O."/>
            <person name="Svard S.G."/>
        </authorList>
    </citation>
    <scope>NUCLEOTIDE SEQUENCE</scope>
    <source>
        <strain evidence="3">ATCC 50377</strain>
    </source>
</reference>
<gene>
    <name evidence="2" type="ORF">SS50377_12108</name>
    <name evidence="4" type="ORF">SS50377_26421</name>
    <name evidence="3" type="ORF">SS50377_28809</name>
</gene>
<dbReference type="EMBL" id="AUWU02000030">
    <property type="protein sequence ID" value="KAH0569326.1"/>
    <property type="molecule type" value="Genomic_DNA"/>
</dbReference>
<dbReference type="EMBL" id="KI546035">
    <property type="protein sequence ID" value="EST47712.1"/>
    <property type="molecule type" value="Genomic_DNA"/>
</dbReference>
<evidence type="ECO:0000313" key="3">
    <source>
        <dbReference type="EMBL" id="KAH0569326.1"/>
    </source>
</evidence>
<name>V6LSU5_9EUKA</name>
<evidence type="ECO:0000256" key="1">
    <source>
        <dbReference type="SAM" id="MobiDB-lite"/>
    </source>
</evidence>
<keyword evidence="5" id="KW-1185">Reference proteome</keyword>
<dbReference type="VEuPathDB" id="GiardiaDB:SS50377_26421"/>
<protein>
    <submittedName>
        <fullName evidence="2">Uncharacterized protein</fullName>
    </submittedName>
</protein>
<accession>V6LSU5</accession>
<sequence length="299" mass="34127">MKVFHASQPPPVPGYAQRLQSLYTAQDVDTFKQSHQIVSKDKPSTVQSHQTIFSSPGPIPHKAHPLNTNSNSVFTSETEKPRKYNSSNQPASDPFGAQIHSQKTNNYLKSDLFSAEIPPPKQKVYKNAQTTEQQPYHRVLAAPRDLNNRAGITTDMQIREIVKKLIPQKPGQEQQLIYGKKRNENVQTLEKQVTQPKINIDFQKSDLWNGECVPKQTVHHQPRQSALDFGIEKIEAIKKPSISNQSNYETILHNFPITKFDCKNPNSLDGRKLFFNQNDAQNARRAACEEMMRNKTRMQ</sequence>
<dbReference type="VEuPathDB" id="GiardiaDB:SS50377_28809"/>